<dbReference type="AlphaFoldDB" id="A0A147ERW8"/>
<accession>A0A147ERW8</accession>
<dbReference type="Proteomes" id="UP000070810">
    <property type="component" value="Unassembled WGS sequence"/>
</dbReference>
<proteinExistence type="predicted"/>
<feature type="region of interest" description="Disordered" evidence="1">
    <location>
        <begin position="144"/>
        <end position="163"/>
    </location>
</feature>
<evidence type="ECO:0000313" key="2">
    <source>
        <dbReference type="EMBL" id="KTR87295.1"/>
    </source>
</evidence>
<dbReference type="PATRIC" id="fig|1079994.3.peg.2133"/>
<protein>
    <submittedName>
        <fullName evidence="2">Uncharacterized protein</fullName>
    </submittedName>
</protein>
<dbReference type="EMBL" id="LDRK01000006">
    <property type="protein sequence ID" value="KTR87295.1"/>
    <property type="molecule type" value="Genomic_DNA"/>
</dbReference>
<evidence type="ECO:0000313" key="3">
    <source>
        <dbReference type="Proteomes" id="UP000070810"/>
    </source>
</evidence>
<evidence type="ECO:0000256" key="1">
    <source>
        <dbReference type="SAM" id="MobiDB-lite"/>
    </source>
</evidence>
<comment type="caution">
    <text evidence="2">The sequence shown here is derived from an EMBL/GenBank/DDBJ whole genome shotgun (WGS) entry which is preliminary data.</text>
</comment>
<organism evidence="2 3">
    <name type="scientific">Leucobacter chromiiresistens</name>
    <dbReference type="NCBI Taxonomy" id="1079994"/>
    <lineage>
        <taxon>Bacteria</taxon>
        <taxon>Bacillati</taxon>
        <taxon>Actinomycetota</taxon>
        <taxon>Actinomycetes</taxon>
        <taxon>Micrococcales</taxon>
        <taxon>Microbacteriaceae</taxon>
        <taxon>Leucobacter</taxon>
    </lineage>
</organism>
<gene>
    <name evidence="2" type="ORF">NS354_00945</name>
</gene>
<reference evidence="2 3" key="1">
    <citation type="journal article" date="2016" name="Front. Microbiol.">
        <title>Genomic Resource of Rice Seed Associated Bacteria.</title>
        <authorList>
            <person name="Midha S."/>
            <person name="Bansal K."/>
            <person name="Sharma S."/>
            <person name="Kumar N."/>
            <person name="Patil P.P."/>
            <person name="Chaudhry V."/>
            <person name="Patil P.B."/>
        </authorList>
    </citation>
    <scope>NUCLEOTIDE SEQUENCE [LARGE SCALE GENOMIC DNA]</scope>
    <source>
        <strain evidence="2 3">NS354</strain>
    </source>
</reference>
<sequence>MEGFDLEAEPDIVIVDVEGFRDGREVQITIARNAEGALSISRPCSAEVRDEITFQVFYVNVSDGLSPAAKVIRYRRSVKRQVGSIDQEPELRIVNGRVQEVIDLSRRVDHCAQMVMHRDANTEIRGLFGERIEQAEKETTIRVSAPRGQHRHRARPEPGCEPHNGHILFERGWRIEIAVHRGTHLQTGVFEESLQLALPFPPLEQPMDMVPLQLDAFEPRTSDVTHGVFDLSRGIYHRRC</sequence>
<keyword evidence="3" id="KW-1185">Reference proteome</keyword>
<name>A0A147ERW8_9MICO</name>